<dbReference type="EMBL" id="LJIJ01000724">
    <property type="protein sequence ID" value="ODM94993.1"/>
    <property type="molecule type" value="Genomic_DNA"/>
</dbReference>
<evidence type="ECO:0000256" key="1">
    <source>
        <dbReference type="ARBA" id="ARBA00022690"/>
    </source>
</evidence>
<evidence type="ECO:0000256" key="4">
    <source>
        <dbReference type="SAM" id="SignalP"/>
    </source>
</evidence>
<feature type="signal peptide" evidence="4">
    <location>
        <begin position="1"/>
        <end position="21"/>
    </location>
</feature>
<dbReference type="Proteomes" id="UP000094527">
    <property type="component" value="Unassembled WGS sequence"/>
</dbReference>
<dbReference type="Gene3D" id="2.30.39.10">
    <property type="entry name" value="Alpha-1-antitrypsin, domain 1"/>
    <property type="match status" value="1"/>
</dbReference>
<dbReference type="Gene3D" id="3.30.497.10">
    <property type="entry name" value="Antithrombin, subunit I, domain 2"/>
    <property type="match status" value="1"/>
</dbReference>
<dbReference type="InterPro" id="IPR000215">
    <property type="entry name" value="Serpin_fam"/>
</dbReference>
<dbReference type="PANTHER" id="PTHR11461:SF342">
    <property type="entry name" value="SERINE PROTEASE INHIBITOR 28DC"/>
    <property type="match status" value="1"/>
</dbReference>
<dbReference type="GO" id="GO:0004867">
    <property type="term" value="F:serine-type endopeptidase inhibitor activity"/>
    <property type="evidence" value="ECO:0007669"/>
    <property type="project" value="UniProtKB-KW"/>
</dbReference>
<evidence type="ECO:0000256" key="3">
    <source>
        <dbReference type="RuleBase" id="RU000411"/>
    </source>
</evidence>
<dbReference type="InterPro" id="IPR036186">
    <property type="entry name" value="Serpin_sf"/>
</dbReference>
<comment type="caution">
    <text evidence="6">The sequence shown here is derived from an EMBL/GenBank/DDBJ whole genome shotgun (WGS) entry which is preliminary data.</text>
</comment>
<organism evidence="6 7">
    <name type="scientific">Orchesella cincta</name>
    <name type="common">Springtail</name>
    <name type="synonym">Podura cincta</name>
    <dbReference type="NCBI Taxonomy" id="48709"/>
    <lineage>
        <taxon>Eukaryota</taxon>
        <taxon>Metazoa</taxon>
        <taxon>Ecdysozoa</taxon>
        <taxon>Arthropoda</taxon>
        <taxon>Hexapoda</taxon>
        <taxon>Collembola</taxon>
        <taxon>Entomobryomorpha</taxon>
        <taxon>Entomobryoidea</taxon>
        <taxon>Orchesellidae</taxon>
        <taxon>Orchesellinae</taxon>
        <taxon>Orchesella</taxon>
    </lineage>
</organism>
<dbReference type="OMA" id="LEIPMMA"/>
<gene>
    <name evidence="6" type="ORF">Ocin01_11683</name>
</gene>
<dbReference type="InterPro" id="IPR042178">
    <property type="entry name" value="Serpin_sf_1"/>
</dbReference>
<reference evidence="6 7" key="1">
    <citation type="journal article" date="2016" name="Genome Biol. Evol.">
        <title>Gene Family Evolution Reflects Adaptation to Soil Environmental Stressors in the Genome of the Collembolan Orchesella cincta.</title>
        <authorList>
            <person name="Faddeeva-Vakhrusheva A."/>
            <person name="Derks M.F."/>
            <person name="Anvar S.Y."/>
            <person name="Agamennone V."/>
            <person name="Suring W."/>
            <person name="Smit S."/>
            <person name="van Straalen N.M."/>
            <person name="Roelofs D."/>
        </authorList>
    </citation>
    <scope>NUCLEOTIDE SEQUENCE [LARGE SCALE GENOMIC DNA]</scope>
    <source>
        <tissue evidence="6">Mixed pool</tissue>
    </source>
</reference>
<dbReference type="SMART" id="SM00093">
    <property type="entry name" value="SERPIN"/>
    <property type="match status" value="1"/>
</dbReference>
<evidence type="ECO:0000259" key="5">
    <source>
        <dbReference type="SMART" id="SM00093"/>
    </source>
</evidence>
<name>A0A1D2MPN0_ORCCI</name>
<dbReference type="CDD" id="cd00172">
    <property type="entry name" value="serpin"/>
    <property type="match status" value="1"/>
</dbReference>
<evidence type="ECO:0000256" key="2">
    <source>
        <dbReference type="ARBA" id="ARBA00022900"/>
    </source>
</evidence>
<keyword evidence="7" id="KW-1185">Reference proteome</keyword>
<dbReference type="SUPFAM" id="SSF56574">
    <property type="entry name" value="Serpins"/>
    <property type="match status" value="1"/>
</dbReference>
<keyword evidence="4" id="KW-0732">Signal</keyword>
<keyword evidence="2" id="KW-0722">Serine protease inhibitor</keyword>
<evidence type="ECO:0000313" key="7">
    <source>
        <dbReference type="Proteomes" id="UP000094527"/>
    </source>
</evidence>
<feature type="chain" id="PRO_5008904339" evidence="4">
    <location>
        <begin position="22"/>
        <end position="432"/>
    </location>
</feature>
<accession>A0A1D2MPN0</accession>
<dbReference type="OrthoDB" id="9518664at2759"/>
<dbReference type="InterPro" id="IPR023796">
    <property type="entry name" value="Serpin_dom"/>
</dbReference>
<protein>
    <submittedName>
        <fullName evidence="6">Plasminogen activator inhibitor 2</fullName>
    </submittedName>
</protein>
<dbReference type="STRING" id="48709.A0A1D2MPN0"/>
<dbReference type="Pfam" id="PF00079">
    <property type="entry name" value="Serpin"/>
    <property type="match status" value="1"/>
</dbReference>
<evidence type="ECO:0000313" key="6">
    <source>
        <dbReference type="EMBL" id="ODM94993.1"/>
    </source>
</evidence>
<feature type="domain" description="Serpin" evidence="5">
    <location>
        <begin position="49"/>
        <end position="425"/>
    </location>
</feature>
<dbReference type="InterPro" id="IPR042185">
    <property type="entry name" value="Serpin_sf_2"/>
</dbReference>
<dbReference type="PROSITE" id="PS00284">
    <property type="entry name" value="SERPIN"/>
    <property type="match status" value="1"/>
</dbReference>
<dbReference type="AlphaFoldDB" id="A0A1D2MPN0"/>
<comment type="similarity">
    <text evidence="3">Belongs to the serpin family.</text>
</comment>
<proteinExistence type="inferred from homology"/>
<dbReference type="GO" id="GO:0005615">
    <property type="term" value="C:extracellular space"/>
    <property type="evidence" value="ECO:0007669"/>
    <property type="project" value="InterPro"/>
</dbReference>
<keyword evidence="1" id="KW-0646">Protease inhibitor</keyword>
<sequence>MNAVIWIRILLLISLAGCLEAAKKGGDSGNSGGASTVQRVSRAHLEFALSLYQRLASDLGPHENLVISPHSIASVLSQLWLGSGVGSSTYRQLEKVLFYRDSGLTPSQAHQTFHPSNYGITDSDLNAVVDIANKIYLQKGVSLRKEFEDDLAHFYNSSVSTVDFTTVPGSGTRSAQRVVNKWVSTQTKGRISSLIDKPLSHETRMLIVNALVLDAHWLHSFDPTMTAANGIFHLSSKSKLEIPMMAGKFQVSLGESHELNCRLLELPFKARRLSMFLLLPNEEQGEDTSQSLRRLEASLNSDTLKQLFSSLTQETVHVRMPRFRVAHSTALEDTLRRMGLVTLFDPLRANLSRMSTNTQLAVSAMAHKVHLEVTEKGTEGAAATSSGIERFGEIGEFFEVNRPFIFLIWDYKRGALLFIGRVTYPEPLFNSS</sequence>
<dbReference type="InterPro" id="IPR023795">
    <property type="entry name" value="Serpin_CS"/>
</dbReference>
<dbReference type="PANTHER" id="PTHR11461">
    <property type="entry name" value="SERINE PROTEASE INHIBITOR, SERPIN"/>
    <property type="match status" value="1"/>
</dbReference>